<proteinExistence type="predicted"/>
<gene>
    <name evidence="1" type="ORF">N7498_008213</name>
</gene>
<evidence type="ECO:0000313" key="1">
    <source>
        <dbReference type="EMBL" id="KAJ5194775.1"/>
    </source>
</evidence>
<dbReference type="RefSeq" id="XP_058305263.1">
    <property type="nucleotide sequence ID" value="XM_058455275.1"/>
</dbReference>
<dbReference type="AlphaFoldDB" id="A0A9W9JH14"/>
<accession>A0A9W9JH14</accession>
<dbReference type="GeneID" id="83182576"/>
<reference evidence="1" key="1">
    <citation type="submission" date="2022-12" db="EMBL/GenBank/DDBJ databases">
        <authorList>
            <person name="Petersen C."/>
        </authorList>
    </citation>
    <scope>NUCLEOTIDE SEQUENCE</scope>
    <source>
        <strain evidence="1">IBT 15544</strain>
    </source>
</reference>
<comment type="caution">
    <text evidence="1">The sequence shown here is derived from an EMBL/GenBank/DDBJ whole genome shotgun (WGS) entry which is preliminary data.</text>
</comment>
<protein>
    <submittedName>
        <fullName evidence="1">Uncharacterized protein</fullName>
    </submittedName>
</protein>
<dbReference type="OrthoDB" id="4276722at2759"/>
<keyword evidence="2" id="KW-1185">Reference proteome</keyword>
<dbReference type="EMBL" id="JAPQKR010000015">
    <property type="protein sequence ID" value="KAJ5194775.1"/>
    <property type="molecule type" value="Genomic_DNA"/>
</dbReference>
<dbReference type="Proteomes" id="UP001150904">
    <property type="component" value="Unassembled WGS sequence"/>
</dbReference>
<name>A0A9W9JH14_9EURO</name>
<evidence type="ECO:0000313" key="2">
    <source>
        <dbReference type="Proteomes" id="UP001150904"/>
    </source>
</evidence>
<reference evidence="1" key="2">
    <citation type="journal article" date="2023" name="IMA Fungus">
        <title>Comparative genomic study of the Penicillium genus elucidates a diverse pangenome and 15 lateral gene transfer events.</title>
        <authorList>
            <person name="Petersen C."/>
            <person name="Sorensen T."/>
            <person name="Nielsen M.R."/>
            <person name="Sondergaard T.E."/>
            <person name="Sorensen J.L."/>
            <person name="Fitzpatrick D.A."/>
            <person name="Frisvad J.C."/>
            <person name="Nielsen K.L."/>
        </authorList>
    </citation>
    <scope>NUCLEOTIDE SEQUENCE</scope>
    <source>
        <strain evidence="1">IBT 15544</strain>
    </source>
</reference>
<sequence length="497" mass="55859">MARIKAWRQTPCTRWVAQHYQDHAQQPAIFMTLKETNPEALPVHLPQIAIQVYSTVPLSLDSEDDSEDVYTSICRYLSSQISSYPSETLSYEIYAPQPNVFACVEHQRREILHRKNSIPGEYFFPGIAKVAPNNKNWLLQGFLLVMTSYSFRDTFIPRYEAESGPLWVNCNRSFPLRAKVDLASRIESATTREFNPSIISVDCQVQSEREELIVRKCRHVDNNCRELSSLVIRSGSDDVDDNCRELSSLVIQSGSDVAGHQFDYGLNEDEGDPSLSNQPLAPEMIELLQIQADSLDHNQFDISAPSDGAVAIKSNHIATTAELDLQYIIYIAFPYKQLGLELMPIAKAFTTAIIDSLARGKTVNFEFFSGDQSLAATLASHRDLINSRPEIAIGALHRGSRSFPQKRHEPEIEIPSGREPYRTFFVILDLPDFLTGPGVLFFLTDGNEITDEAMQSRIFGSIDQRGDYAVYQVWRSAGMSEAAGRLAMMPTNLTSWG</sequence>
<organism evidence="1 2">
    <name type="scientific">Penicillium cinerascens</name>
    <dbReference type="NCBI Taxonomy" id="70096"/>
    <lineage>
        <taxon>Eukaryota</taxon>
        <taxon>Fungi</taxon>
        <taxon>Dikarya</taxon>
        <taxon>Ascomycota</taxon>
        <taxon>Pezizomycotina</taxon>
        <taxon>Eurotiomycetes</taxon>
        <taxon>Eurotiomycetidae</taxon>
        <taxon>Eurotiales</taxon>
        <taxon>Aspergillaceae</taxon>
        <taxon>Penicillium</taxon>
    </lineage>
</organism>